<dbReference type="InterPro" id="IPR002508">
    <property type="entry name" value="MurNAc-LAA_cat"/>
</dbReference>
<dbReference type="GO" id="GO:0071555">
    <property type="term" value="P:cell wall organization"/>
    <property type="evidence" value="ECO:0007669"/>
    <property type="project" value="UniProtKB-KW"/>
</dbReference>
<gene>
    <name evidence="6" type="ORF">Dacsa_2962</name>
</gene>
<keyword evidence="1" id="KW-0378">Hydrolase</keyword>
<dbReference type="GO" id="GO:0009253">
    <property type="term" value="P:peptidoglycan catabolic process"/>
    <property type="evidence" value="ECO:0007669"/>
    <property type="project" value="InterPro"/>
</dbReference>
<dbReference type="Gene3D" id="2.30.30.40">
    <property type="entry name" value="SH3 Domains"/>
    <property type="match status" value="1"/>
</dbReference>
<dbReference type="eggNOG" id="COG4991">
    <property type="taxonomic scope" value="Bacteria"/>
</dbReference>
<dbReference type="CDD" id="cd02696">
    <property type="entry name" value="MurNAc-LAA"/>
    <property type="match status" value="1"/>
</dbReference>
<dbReference type="AlphaFoldDB" id="K9YZF8"/>
<organism evidence="6 7">
    <name type="scientific">Dactylococcopsis salina (strain PCC 8305)</name>
    <name type="common">Myxobactron salinum</name>
    <dbReference type="NCBI Taxonomy" id="13035"/>
    <lineage>
        <taxon>Bacteria</taxon>
        <taxon>Bacillati</taxon>
        <taxon>Cyanobacteriota</taxon>
        <taxon>Cyanophyceae</taxon>
        <taxon>Nodosilineales</taxon>
        <taxon>Cymatolegaceae</taxon>
        <taxon>Dactylococcopsis</taxon>
    </lineage>
</organism>
<keyword evidence="3" id="KW-0732">Signal</keyword>
<evidence type="ECO:0000259" key="4">
    <source>
        <dbReference type="SMART" id="SM00287"/>
    </source>
</evidence>
<dbReference type="PANTHER" id="PTHR30404">
    <property type="entry name" value="N-ACETYLMURAMOYL-L-ALANINE AMIDASE"/>
    <property type="match status" value="1"/>
</dbReference>
<feature type="domain" description="SH3b" evidence="4">
    <location>
        <begin position="225"/>
        <end position="283"/>
    </location>
</feature>
<dbReference type="GO" id="GO:0008745">
    <property type="term" value="F:N-acetylmuramoyl-L-alanine amidase activity"/>
    <property type="evidence" value="ECO:0007669"/>
    <property type="project" value="InterPro"/>
</dbReference>
<dbReference type="Pfam" id="PF01520">
    <property type="entry name" value="Amidase_3"/>
    <property type="match status" value="1"/>
</dbReference>
<proteinExistence type="predicted"/>
<dbReference type="PANTHER" id="PTHR30404:SF0">
    <property type="entry name" value="N-ACETYLMURAMOYL-L-ALANINE AMIDASE AMIC"/>
    <property type="match status" value="1"/>
</dbReference>
<dbReference type="OrthoDB" id="9772024at2"/>
<dbReference type="eggNOG" id="COG0860">
    <property type="taxonomic scope" value="Bacteria"/>
</dbReference>
<dbReference type="SMART" id="SM00646">
    <property type="entry name" value="Ami_3"/>
    <property type="match status" value="1"/>
</dbReference>
<dbReference type="STRING" id="13035.Dacsa_2962"/>
<dbReference type="SUPFAM" id="SSF53187">
    <property type="entry name" value="Zn-dependent exopeptidases"/>
    <property type="match status" value="1"/>
</dbReference>
<keyword evidence="7" id="KW-1185">Reference proteome</keyword>
<protein>
    <submittedName>
        <fullName evidence="6">N-acetylmuramoyl-L-alanine amidase</fullName>
    </submittedName>
</protein>
<sequence length="590" mass="65406">MKPLFPSILCGLIATTTLSFPAFGDTPSDFNLVYPPPQHETTADRIFFIGTASATVYINGNPIPQSKAGHFAPSFPLKRGENNFTLRYNNQERKITVTRVSPVPEPPETGGFAPNSLTPSVPIERRAGELICLSAIGSPQAQVSVTLQGNIIPLLPQSQHPLPPNYAVLTGQNDPLPELTQLYRGCFTATATGNLGNPIYQMQLDEKTITASDTANITILSPEALPVVEITSQSGAARTGPGTSYSRLTPLPQGTMGIVDGREGEWLRLRYGGWINAAETQVKPNAVQPQTVIRSIQGEQKENATEVVFPLQVPVPVSVKQGKETFTLTLHHTTAQTDTIRFDDNPFVERLDWEQLDSDRVRYTFHLKSEQQWGYQLRYEGSRLILSLKHPPEVSPRSALPLTGMRILVDPGHGGEELGARGPTGYPEKSVNLKVSQLLREELEKLGATVYLTRETDRFVSLGERVAMINELQPTIALSIHYNALPDDGDAINTSGIGMFWYNPPAHDLAVFLHNYLVEERDRPSYGVFWNTLALTRPHTTLAVLLELGFMIHPTEFEWIMNPQEQEKLAATIAQGIQVWWRKKHQASQR</sequence>
<evidence type="ECO:0000256" key="2">
    <source>
        <dbReference type="ARBA" id="ARBA00023316"/>
    </source>
</evidence>
<evidence type="ECO:0000256" key="3">
    <source>
        <dbReference type="SAM" id="SignalP"/>
    </source>
</evidence>
<feature type="signal peptide" evidence="3">
    <location>
        <begin position="1"/>
        <end position="24"/>
    </location>
</feature>
<dbReference type="Gene3D" id="3.40.630.40">
    <property type="entry name" value="Zn-dependent exopeptidases"/>
    <property type="match status" value="1"/>
</dbReference>
<dbReference type="GO" id="GO:0030288">
    <property type="term" value="C:outer membrane-bounded periplasmic space"/>
    <property type="evidence" value="ECO:0007669"/>
    <property type="project" value="TreeGrafter"/>
</dbReference>
<dbReference type="KEGG" id="dsl:Dacsa_2962"/>
<dbReference type="EMBL" id="CP003944">
    <property type="protein sequence ID" value="AFZ51513.1"/>
    <property type="molecule type" value="Genomic_DNA"/>
</dbReference>
<dbReference type="Proteomes" id="UP000010482">
    <property type="component" value="Chromosome"/>
</dbReference>
<keyword evidence="2" id="KW-0961">Cell wall biogenesis/degradation</keyword>
<evidence type="ECO:0000313" key="6">
    <source>
        <dbReference type="EMBL" id="AFZ51513.1"/>
    </source>
</evidence>
<accession>K9YZF8</accession>
<dbReference type="RefSeq" id="WP_015230493.1">
    <property type="nucleotide sequence ID" value="NC_019780.1"/>
</dbReference>
<name>K9YZF8_DACS8</name>
<evidence type="ECO:0000256" key="1">
    <source>
        <dbReference type="ARBA" id="ARBA00022801"/>
    </source>
</evidence>
<reference evidence="6" key="1">
    <citation type="submission" date="2012-04" db="EMBL/GenBank/DDBJ databases">
        <title>Finished genome of Dactylococcopsis salina PCC 8305.</title>
        <authorList>
            <consortium name="US DOE Joint Genome Institute"/>
            <person name="Gugger M."/>
            <person name="Coursin T."/>
            <person name="Rippka R."/>
            <person name="Tandeau De Marsac N."/>
            <person name="Huntemann M."/>
            <person name="Wei C.-L."/>
            <person name="Han J."/>
            <person name="Detter J.C."/>
            <person name="Han C."/>
            <person name="Tapia R."/>
            <person name="Daligault H."/>
            <person name="Chen A."/>
            <person name="Krypides N."/>
            <person name="Mavromatis K."/>
            <person name="Markowitz V."/>
            <person name="Szeto E."/>
            <person name="Ivanova N."/>
            <person name="Ovchinnikova G."/>
            <person name="Pagani I."/>
            <person name="Pati A."/>
            <person name="Goodwin L."/>
            <person name="Peters L."/>
            <person name="Pitluck S."/>
            <person name="Woyke T."/>
            <person name="Kerfeld C."/>
        </authorList>
    </citation>
    <scope>NUCLEOTIDE SEQUENCE [LARGE SCALE GENOMIC DNA]</scope>
    <source>
        <strain evidence="6">PCC 8305</strain>
    </source>
</reference>
<dbReference type="InterPro" id="IPR050695">
    <property type="entry name" value="N-acetylmuramoyl_amidase_3"/>
</dbReference>
<dbReference type="InterPro" id="IPR003646">
    <property type="entry name" value="SH3-like_bac-type"/>
</dbReference>
<feature type="chain" id="PRO_5003938612" evidence="3">
    <location>
        <begin position="25"/>
        <end position="590"/>
    </location>
</feature>
<feature type="domain" description="MurNAc-LAA" evidence="5">
    <location>
        <begin position="466"/>
        <end position="578"/>
    </location>
</feature>
<dbReference type="SMART" id="SM00287">
    <property type="entry name" value="SH3b"/>
    <property type="match status" value="1"/>
</dbReference>
<dbReference type="PATRIC" id="fig|13035.3.peg.3375"/>
<evidence type="ECO:0000259" key="5">
    <source>
        <dbReference type="SMART" id="SM00646"/>
    </source>
</evidence>
<dbReference type="HOGENOM" id="CLU_031959_0_0_3"/>
<evidence type="ECO:0000313" key="7">
    <source>
        <dbReference type="Proteomes" id="UP000010482"/>
    </source>
</evidence>